<keyword evidence="2" id="KW-1185">Reference proteome</keyword>
<organism evidence="1 2">
    <name type="scientific">Irpex rosettiformis</name>
    <dbReference type="NCBI Taxonomy" id="378272"/>
    <lineage>
        <taxon>Eukaryota</taxon>
        <taxon>Fungi</taxon>
        <taxon>Dikarya</taxon>
        <taxon>Basidiomycota</taxon>
        <taxon>Agaricomycotina</taxon>
        <taxon>Agaricomycetes</taxon>
        <taxon>Polyporales</taxon>
        <taxon>Irpicaceae</taxon>
        <taxon>Irpex</taxon>
    </lineage>
</organism>
<protein>
    <submittedName>
        <fullName evidence="1">Uncharacterized protein</fullName>
    </submittedName>
</protein>
<reference evidence="1" key="1">
    <citation type="journal article" date="2021" name="Environ. Microbiol.">
        <title>Gene family expansions and transcriptome signatures uncover fungal adaptations to wood decay.</title>
        <authorList>
            <person name="Hage H."/>
            <person name="Miyauchi S."/>
            <person name="Viragh M."/>
            <person name="Drula E."/>
            <person name="Min B."/>
            <person name="Chaduli D."/>
            <person name="Navarro D."/>
            <person name="Favel A."/>
            <person name="Norest M."/>
            <person name="Lesage-Meessen L."/>
            <person name="Balint B."/>
            <person name="Merenyi Z."/>
            <person name="de Eugenio L."/>
            <person name="Morin E."/>
            <person name="Martinez A.T."/>
            <person name="Baldrian P."/>
            <person name="Stursova M."/>
            <person name="Martinez M.J."/>
            <person name="Novotny C."/>
            <person name="Magnuson J.K."/>
            <person name="Spatafora J.W."/>
            <person name="Maurice S."/>
            <person name="Pangilinan J."/>
            <person name="Andreopoulos W."/>
            <person name="LaButti K."/>
            <person name="Hundley H."/>
            <person name="Na H."/>
            <person name="Kuo A."/>
            <person name="Barry K."/>
            <person name="Lipzen A."/>
            <person name="Henrissat B."/>
            <person name="Riley R."/>
            <person name="Ahrendt S."/>
            <person name="Nagy L.G."/>
            <person name="Grigoriev I.V."/>
            <person name="Martin F."/>
            <person name="Rosso M.N."/>
        </authorList>
    </citation>
    <scope>NUCLEOTIDE SEQUENCE</scope>
    <source>
        <strain evidence="1">CBS 384.51</strain>
    </source>
</reference>
<proteinExistence type="predicted"/>
<dbReference type="EMBL" id="MU274908">
    <property type="protein sequence ID" value="KAI0090365.1"/>
    <property type="molecule type" value="Genomic_DNA"/>
</dbReference>
<gene>
    <name evidence="1" type="ORF">BDY19DRAFT_769334</name>
</gene>
<dbReference type="Proteomes" id="UP001055072">
    <property type="component" value="Unassembled WGS sequence"/>
</dbReference>
<comment type="caution">
    <text evidence="1">The sequence shown here is derived from an EMBL/GenBank/DDBJ whole genome shotgun (WGS) entry which is preliminary data.</text>
</comment>
<name>A0ACB8U809_9APHY</name>
<evidence type="ECO:0000313" key="1">
    <source>
        <dbReference type="EMBL" id="KAI0090365.1"/>
    </source>
</evidence>
<sequence length="445" mass="47592">MTLGSFASGRKTKLQGARTRSFTTSAPGHANPSAIHGGYRNHGSMTKQMKELDSNSKNPSSSNLPASNSPHGPKGSNDFGSKGDNSNGSGSKNSDSNGSNGSTHPDPSSNNHNGSLPPCSLFPPGFGPYKCQFISTGQIVFGRASNWTQDAGPRSFCAGPSFTATTSGSQASIQFNGELVFVFGHLHAGNTTPPEATYTIDANTSYETSVKLPLLISPMDAPYETFFQSPPLLPGNHSLDINVTSIISPMNYTMTGIVSCSKNSGSGALQNSTETSQSFRESHPKLEAGAIAAIVIACISFIAFLALGCFLFIRRQRRMRSARTADSPIHRWLERHCTRSDLFTSSTSIMRNTPSDHSAVQVIPFDQSTILEKSEGSYASTAAAMSPRSPSPRPVPGSTSSRQPGRKLQRYPSTWTLPSFHFSDRNLDHEDVPPLPPLPVKPHPS</sequence>
<evidence type="ECO:0000313" key="2">
    <source>
        <dbReference type="Proteomes" id="UP001055072"/>
    </source>
</evidence>
<accession>A0ACB8U809</accession>